<dbReference type="SUPFAM" id="SSF51735">
    <property type="entry name" value="NAD(P)-binding Rossmann-fold domains"/>
    <property type="match status" value="1"/>
</dbReference>
<dbReference type="InterPro" id="IPR023401">
    <property type="entry name" value="ODC_N"/>
</dbReference>
<protein>
    <submittedName>
        <fullName evidence="2">Ornithine cyclodeaminase family protein</fullName>
    </submittedName>
</protein>
<dbReference type="PIRSF" id="PIRSF001439">
    <property type="entry name" value="CryM"/>
    <property type="match status" value="1"/>
</dbReference>
<gene>
    <name evidence="2" type="ORF">HKW67_16385</name>
</gene>
<dbReference type="GO" id="GO:0016491">
    <property type="term" value="F:oxidoreductase activity"/>
    <property type="evidence" value="ECO:0007669"/>
    <property type="project" value="UniProtKB-ARBA"/>
</dbReference>
<dbReference type="Pfam" id="PF02423">
    <property type="entry name" value="OCD_Mu_crystall"/>
    <property type="match status" value="1"/>
</dbReference>
<dbReference type="GO" id="GO:0019752">
    <property type="term" value="P:carboxylic acid metabolic process"/>
    <property type="evidence" value="ECO:0007669"/>
    <property type="project" value="UniProtKB-ARBA"/>
</dbReference>
<proteinExistence type="inferred from homology"/>
<dbReference type="RefSeq" id="WP_171226417.1">
    <property type="nucleotide sequence ID" value="NZ_CP053085.1"/>
</dbReference>
<evidence type="ECO:0000313" key="2">
    <source>
        <dbReference type="EMBL" id="QJR36984.1"/>
    </source>
</evidence>
<dbReference type="KEGG" id="ggr:HKW67_16385"/>
<dbReference type="Gene3D" id="3.30.1780.10">
    <property type="entry name" value="ornithine cyclodeaminase, domain 1"/>
    <property type="match status" value="1"/>
</dbReference>
<dbReference type="GO" id="GO:0005737">
    <property type="term" value="C:cytoplasm"/>
    <property type="evidence" value="ECO:0007669"/>
    <property type="project" value="TreeGrafter"/>
</dbReference>
<keyword evidence="3" id="KW-1185">Reference proteome</keyword>
<dbReference type="PANTHER" id="PTHR13812">
    <property type="entry name" value="KETIMINE REDUCTASE MU-CRYSTALLIN"/>
    <property type="match status" value="1"/>
</dbReference>
<reference evidence="2 3" key="1">
    <citation type="submission" date="2020-05" db="EMBL/GenBank/DDBJ databases">
        <title>Complete genome sequence of Gemmatimonas greenlandica TET16.</title>
        <authorList>
            <person name="Zeng Y."/>
        </authorList>
    </citation>
    <scope>NUCLEOTIDE SEQUENCE [LARGE SCALE GENOMIC DNA]</scope>
    <source>
        <strain evidence="2 3">TET16</strain>
    </source>
</reference>
<comment type="similarity">
    <text evidence="1">Belongs to the ornithine cyclodeaminase/mu-crystallin family.</text>
</comment>
<dbReference type="PANTHER" id="PTHR13812:SF19">
    <property type="entry name" value="KETIMINE REDUCTASE MU-CRYSTALLIN"/>
    <property type="match status" value="1"/>
</dbReference>
<dbReference type="Proteomes" id="UP000500938">
    <property type="component" value="Chromosome"/>
</dbReference>
<name>A0A6M4IPY2_9BACT</name>
<evidence type="ECO:0000256" key="1">
    <source>
        <dbReference type="ARBA" id="ARBA00008903"/>
    </source>
</evidence>
<dbReference type="InterPro" id="IPR036291">
    <property type="entry name" value="NAD(P)-bd_dom_sf"/>
</dbReference>
<dbReference type="AlphaFoldDB" id="A0A6M4IPY2"/>
<organism evidence="2 3">
    <name type="scientific">Gemmatimonas groenlandica</name>
    <dbReference type="NCBI Taxonomy" id="2732249"/>
    <lineage>
        <taxon>Bacteria</taxon>
        <taxon>Pseudomonadati</taxon>
        <taxon>Gemmatimonadota</taxon>
        <taxon>Gemmatimonadia</taxon>
        <taxon>Gemmatimonadales</taxon>
        <taxon>Gemmatimonadaceae</taxon>
        <taxon>Gemmatimonas</taxon>
    </lineage>
</organism>
<dbReference type="NCBIfam" id="NF004793">
    <property type="entry name" value="PRK06141.1"/>
    <property type="match status" value="1"/>
</dbReference>
<dbReference type="InterPro" id="IPR003462">
    <property type="entry name" value="ODC_Mu_crystall"/>
</dbReference>
<sequence length="309" mass="32396">MLPYHSAEQVHAALPWPTLVSALRDAFAAGATVPRRHAHALSERDSLLLMPAWSDDALGVKVVTVMPDSRAARTVQALYILLDRRTGEPQAVLDGEALTVRRTAATSVLAASYLAREDASDLLVIGTGTLAPYTVRAYCAMRPAITRVRLWGRTPARAAALANALASEGLPVEACPDEPHSLHNALAASHIVCAATTSRTPIVNGAWLQAGTHVDLVGGFTPAMREADDDTMCASRIVVDSYDGALSEAGDLVDPLARGTIPRAQVVAELSELVAGTIPGRTDPSQITLFKSVGLALEDLAAATLVCGA</sequence>
<accession>A0A6M4IPY2</accession>
<dbReference type="Gene3D" id="3.40.50.720">
    <property type="entry name" value="NAD(P)-binding Rossmann-like Domain"/>
    <property type="match status" value="1"/>
</dbReference>
<dbReference type="FunFam" id="3.40.50.720:FF:000311">
    <property type="entry name" value="Ornithine cyclodeaminase"/>
    <property type="match status" value="1"/>
</dbReference>
<evidence type="ECO:0000313" key="3">
    <source>
        <dbReference type="Proteomes" id="UP000500938"/>
    </source>
</evidence>
<dbReference type="EMBL" id="CP053085">
    <property type="protein sequence ID" value="QJR36984.1"/>
    <property type="molecule type" value="Genomic_DNA"/>
</dbReference>